<reference evidence="2 3" key="1">
    <citation type="journal article" date="2020" name="bioRxiv">
        <title>Sequence and annotation of 42 cannabis genomes reveals extensive copy number variation in cannabinoid synthesis and pathogen resistance genes.</title>
        <authorList>
            <person name="Mckernan K.J."/>
            <person name="Helbert Y."/>
            <person name="Kane L.T."/>
            <person name="Ebling H."/>
            <person name="Zhang L."/>
            <person name="Liu B."/>
            <person name="Eaton Z."/>
            <person name="Mclaughlin S."/>
            <person name="Kingan S."/>
            <person name="Baybayan P."/>
            <person name="Concepcion G."/>
            <person name="Jordan M."/>
            <person name="Riva A."/>
            <person name="Barbazuk W."/>
            <person name="Harkins T."/>
        </authorList>
    </citation>
    <scope>NUCLEOTIDE SEQUENCE [LARGE SCALE GENOMIC DNA]</scope>
    <source>
        <strain evidence="3">cv. Jamaican Lion 4</strain>
        <tissue evidence="2">Leaf</tissue>
    </source>
</reference>
<evidence type="ECO:0000313" key="2">
    <source>
        <dbReference type="EMBL" id="KAF4352475.1"/>
    </source>
</evidence>
<keyword evidence="1" id="KW-1133">Transmembrane helix</keyword>
<dbReference type="EMBL" id="JAATIP010000313">
    <property type="protein sequence ID" value="KAF4352475.1"/>
    <property type="molecule type" value="Genomic_DNA"/>
</dbReference>
<evidence type="ECO:0000256" key="1">
    <source>
        <dbReference type="SAM" id="Phobius"/>
    </source>
</evidence>
<feature type="transmembrane region" description="Helical" evidence="1">
    <location>
        <begin position="24"/>
        <end position="42"/>
    </location>
</feature>
<comment type="caution">
    <text evidence="2">The sequence shown here is derived from an EMBL/GenBank/DDBJ whole genome shotgun (WGS) entry which is preliminary data.</text>
</comment>
<name>A0A7J6E228_CANSA</name>
<organism evidence="2 3">
    <name type="scientific">Cannabis sativa</name>
    <name type="common">Hemp</name>
    <name type="synonym">Marijuana</name>
    <dbReference type="NCBI Taxonomy" id="3483"/>
    <lineage>
        <taxon>Eukaryota</taxon>
        <taxon>Viridiplantae</taxon>
        <taxon>Streptophyta</taxon>
        <taxon>Embryophyta</taxon>
        <taxon>Tracheophyta</taxon>
        <taxon>Spermatophyta</taxon>
        <taxon>Magnoliopsida</taxon>
        <taxon>eudicotyledons</taxon>
        <taxon>Gunneridae</taxon>
        <taxon>Pentapetalae</taxon>
        <taxon>rosids</taxon>
        <taxon>fabids</taxon>
        <taxon>Rosales</taxon>
        <taxon>Cannabaceae</taxon>
        <taxon>Cannabis</taxon>
    </lineage>
</organism>
<proteinExistence type="predicted"/>
<dbReference type="Proteomes" id="UP000525078">
    <property type="component" value="Unassembled WGS sequence"/>
</dbReference>
<protein>
    <submittedName>
        <fullName evidence="2">Uncharacterized protein</fullName>
    </submittedName>
</protein>
<keyword evidence="1" id="KW-0812">Transmembrane</keyword>
<keyword evidence="1" id="KW-0472">Membrane</keyword>
<accession>A0A7J6E228</accession>
<sequence length="236" mass="26874">MTGLQPYTILVKHMRTRHLNNHSAAHLNLIIIIIIIIITRITQRRHHLLETYVLGKRNHRIVVTTVDEAVDIKEYVAKVDMKGYEFIIRRHYWPPLLLLLLLSNGVSSTVINPTIGNDFSTLRVSKPQLLKTESTFASLWDINLRDAGKISSYGAMVRMKKVQVFQCWSLKMSCPKVVDKTPIKTLLKRIDSIMVRMLRLIHREASNRKRRVAVGLGELEAELAGIPKGKPAVTGV</sequence>
<gene>
    <name evidence="2" type="ORF">F8388_012176</name>
</gene>
<evidence type="ECO:0000313" key="3">
    <source>
        <dbReference type="Proteomes" id="UP000525078"/>
    </source>
</evidence>
<dbReference type="AlphaFoldDB" id="A0A7J6E228"/>